<dbReference type="PROSITE" id="PS51123">
    <property type="entry name" value="OMPA_2"/>
    <property type="match status" value="1"/>
</dbReference>
<dbReference type="InterPro" id="IPR025713">
    <property type="entry name" value="MotB-like_N_dom"/>
</dbReference>
<keyword evidence="6 7" id="KW-0472">Membrane</keyword>
<keyword evidence="10" id="KW-0969">Cilium</keyword>
<evidence type="ECO:0000256" key="4">
    <source>
        <dbReference type="ARBA" id="ARBA00022692"/>
    </source>
</evidence>
<keyword evidence="3" id="KW-1003">Cell membrane</keyword>
<dbReference type="PANTHER" id="PTHR30329">
    <property type="entry name" value="STATOR ELEMENT OF FLAGELLAR MOTOR COMPLEX"/>
    <property type="match status" value="1"/>
</dbReference>
<dbReference type="SUPFAM" id="SSF103088">
    <property type="entry name" value="OmpA-like"/>
    <property type="match status" value="1"/>
</dbReference>
<dbReference type="GO" id="GO:0005886">
    <property type="term" value="C:plasma membrane"/>
    <property type="evidence" value="ECO:0007669"/>
    <property type="project" value="UniProtKB-SubCell"/>
</dbReference>
<feature type="domain" description="OmpA-like" evidence="9">
    <location>
        <begin position="149"/>
        <end position="271"/>
    </location>
</feature>
<evidence type="ECO:0000256" key="1">
    <source>
        <dbReference type="ARBA" id="ARBA00004162"/>
    </source>
</evidence>
<dbReference type="AlphaFoldDB" id="A0A0V8JKA2"/>
<evidence type="ECO:0000256" key="7">
    <source>
        <dbReference type="PROSITE-ProRule" id="PRU00473"/>
    </source>
</evidence>
<dbReference type="Proteomes" id="UP000053681">
    <property type="component" value="Unassembled WGS sequence"/>
</dbReference>
<gene>
    <name evidence="10" type="ORF">AS180_12705</name>
</gene>
<evidence type="ECO:0000256" key="5">
    <source>
        <dbReference type="ARBA" id="ARBA00022989"/>
    </source>
</evidence>
<dbReference type="EMBL" id="LNQP01000042">
    <property type="protein sequence ID" value="KSU87490.1"/>
    <property type="molecule type" value="Genomic_DNA"/>
</dbReference>
<comment type="subcellular location">
    <subcellularLocation>
        <location evidence="1">Cell membrane</location>
        <topology evidence="1">Single-pass membrane protein</topology>
    </subcellularLocation>
</comment>
<evidence type="ECO:0000313" key="10">
    <source>
        <dbReference type="EMBL" id="KSU87490.1"/>
    </source>
</evidence>
<dbReference type="InterPro" id="IPR006665">
    <property type="entry name" value="OmpA-like"/>
</dbReference>
<comment type="similarity">
    <text evidence="2">Belongs to the MotB family.</text>
</comment>
<dbReference type="Pfam" id="PF00691">
    <property type="entry name" value="OmpA"/>
    <property type="match status" value="1"/>
</dbReference>
<dbReference type="InterPro" id="IPR050330">
    <property type="entry name" value="Bact_OuterMem_StrucFunc"/>
</dbReference>
<evidence type="ECO:0000259" key="9">
    <source>
        <dbReference type="PROSITE" id="PS51123"/>
    </source>
</evidence>
<dbReference type="Pfam" id="PF13677">
    <property type="entry name" value="MotB_plug"/>
    <property type="match status" value="1"/>
</dbReference>
<evidence type="ECO:0000256" key="6">
    <source>
        <dbReference type="ARBA" id="ARBA00023136"/>
    </source>
</evidence>
<dbReference type="Gene3D" id="3.30.1330.60">
    <property type="entry name" value="OmpA-like domain"/>
    <property type="match status" value="1"/>
</dbReference>
<evidence type="ECO:0000256" key="8">
    <source>
        <dbReference type="SAM" id="MobiDB-lite"/>
    </source>
</evidence>
<keyword evidence="11" id="KW-1185">Reference proteome</keyword>
<reference evidence="10 11" key="1">
    <citation type="submission" date="2015-11" db="EMBL/GenBank/DDBJ databases">
        <title>Bacillus caseinolyticus sp nov.</title>
        <authorList>
            <person name="Dastager S.G."/>
            <person name="Mawlankar R."/>
        </authorList>
    </citation>
    <scope>NUCLEOTIDE SEQUENCE [LARGE SCALE GENOMIC DNA]</scope>
    <source>
        <strain evidence="10 11">SGD-V-76</strain>
    </source>
</reference>
<dbReference type="PANTHER" id="PTHR30329:SF21">
    <property type="entry name" value="LIPOPROTEIN YIAD-RELATED"/>
    <property type="match status" value="1"/>
</dbReference>
<sequence>MSKKRSKKQKEDAHVDESWLLPYADLLTLLLALFIVLFAISSVDAQKFQALSKAFNATFEGGTGVLEFQTLPTPKEENLPAEDPTEKNVARDSGMDPSEKEGEKPLTEEQKQKIAHDADQQELLTVQQKVNAYMEDNGIKDKLQTSLTDEGLLISIRDNVFFASGRADVRPEDIRLAKEISNLLVMDPPRNIIISGHTDNVPIRNAGFQSNWELSVMRAINFMKVILENNRLNPSMFSAKGFGEFKPVASNDTEEGKKKNRRVEILITPRTTTAENE</sequence>
<proteinExistence type="inferred from homology"/>
<dbReference type="NCBIfam" id="NF005831">
    <property type="entry name" value="PRK07734.1"/>
    <property type="match status" value="1"/>
</dbReference>
<dbReference type="InterPro" id="IPR036737">
    <property type="entry name" value="OmpA-like_sf"/>
</dbReference>
<keyword evidence="4" id="KW-0812">Transmembrane</keyword>
<evidence type="ECO:0000313" key="11">
    <source>
        <dbReference type="Proteomes" id="UP000053681"/>
    </source>
</evidence>
<protein>
    <submittedName>
        <fullName evidence="10">Flagellar motor protein MotB</fullName>
    </submittedName>
</protein>
<evidence type="ECO:0000256" key="3">
    <source>
        <dbReference type="ARBA" id="ARBA00022475"/>
    </source>
</evidence>
<name>A0A0V8JKA2_9BACI</name>
<organism evidence="10 11">
    <name type="scientific">Priestia veravalensis</name>
    <dbReference type="NCBI Taxonomy" id="1414648"/>
    <lineage>
        <taxon>Bacteria</taxon>
        <taxon>Bacillati</taxon>
        <taxon>Bacillota</taxon>
        <taxon>Bacilli</taxon>
        <taxon>Bacillales</taxon>
        <taxon>Bacillaceae</taxon>
        <taxon>Priestia</taxon>
    </lineage>
</organism>
<feature type="compositionally biased region" description="Basic and acidic residues" evidence="8">
    <location>
        <begin position="74"/>
        <end position="118"/>
    </location>
</feature>
<keyword evidence="5" id="KW-1133">Transmembrane helix</keyword>
<evidence type="ECO:0000256" key="2">
    <source>
        <dbReference type="ARBA" id="ARBA00008914"/>
    </source>
</evidence>
<dbReference type="RefSeq" id="WP_062686888.1">
    <property type="nucleotide sequence ID" value="NZ_KQ758657.1"/>
</dbReference>
<comment type="caution">
    <text evidence="10">The sequence shown here is derived from an EMBL/GenBank/DDBJ whole genome shotgun (WGS) entry which is preliminary data.</text>
</comment>
<accession>A0A0V8JKA2</accession>
<feature type="region of interest" description="Disordered" evidence="8">
    <location>
        <begin position="72"/>
        <end position="118"/>
    </location>
</feature>
<keyword evidence="10" id="KW-0966">Cell projection</keyword>
<dbReference type="CDD" id="cd07185">
    <property type="entry name" value="OmpA_C-like"/>
    <property type="match status" value="1"/>
</dbReference>
<keyword evidence="10" id="KW-0282">Flagellum</keyword>